<dbReference type="EMBL" id="LBMM01035101">
    <property type="protein sequence ID" value="KMQ81482.1"/>
    <property type="molecule type" value="Genomic_DNA"/>
</dbReference>
<name>A0A0J7JTE5_LASNI</name>
<gene>
    <name evidence="2" type="ORF">RF55_26196</name>
</gene>
<dbReference type="PaxDb" id="67767-A0A0J7JTE5"/>
<evidence type="ECO:0000259" key="1">
    <source>
        <dbReference type="Pfam" id="PF01541"/>
    </source>
</evidence>
<keyword evidence="3" id="KW-1185">Reference proteome</keyword>
<dbReference type="Pfam" id="PF01541">
    <property type="entry name" value="GIY-YIG"/>
    <property type="match status" value="1"/>
</dbReference>
<reference evidence="2 3" key="1">
    <citation type="submission" date="2015-04" db="EMBL/GenBank/DDBJ databases">
        <title>Lasius niger genome sequencing.</title>
        <authorList>
            <person name="Konorov E.A."/>
            <person name="Nikitin M.A."/>
            <person name="Kirill M.V."/>
            <person name="Chang P."/>
        </authorList>
    </citation>
    <scope>NUCLEOTIDE SEQUENCE [LARGE SCALE GENOMIC DNA]</scope>
    <source>
        <tissue evidence="2">Whole</tissue>
    </source>
</reference>
<protein>
    <submittedName>
        <fullName evidence="2">Reverse transcriptase</fullName>
    </submittedName>
</protein>
<dbReference type="Proteomes" id="UP000036403">
    <property type="component" value="Unassembled WGS sequence"/>
</dbReference>
<keyword evidence="2" id="KW-0548">Nucleotidyltransferase</keyword>
<proteinExistence type="predicted"/>
<comment type="caution">
    <text evidence="2">The sequence shown here is derived from an EMBL/GenBank/DDBJ whole genome shotgun (WGS) entry which is preliminary data.</text>
</comment>
<dbReference type="OrthoDB" id="10057701at2759"/>
<evidence type="ECO:0000313" key="2">
    <source>
        <dbReference type="EMBL" id="KMQ81482.1"/>
    </source>
</evidence>
<dbReference type="InterPro" id="IPR000305">
    <property type="entry name" value="GIY-YIG_endonuc"/>
</dbReference>
<keyword evidence="2" id="KW-0808">Transferase</keyword>
<evidence type="ECO:0000313" key="3">
    <source>
        <dbReference type="Proteomes" id="UP000036403"/>
    </source>
</evidence>
<feature type="domain" description="GIY-YIG" evidence="1">
    <location>
        <begin position="100"/>
        <end position="137"/>
    </location>
</feature>
<sequence length="158" mass="18388">MKKLNTIKQIANINGFSSSRIDNLVASYTREPKFKKITTLKKITKEEGKFSKFTYIGKSSSKISSILKKYGIKCVYGNSRNIKDKLGGPKDKPDKFKVSGIYSIQCSDCPLKYIGQTRRPIEKRFKEHVNNVKNNEHWKTHLARHTIEIILDYIRFNW</sequence>
<dbReference type="SUPFAM" id="SSF82771">
    <property type="entry name" value="GIY-YIG endonuclease"/>
    <property type="match status" value="1"/>
</dbReference>
<keyword evidence="2" id="KW-0695">RNA-directed DNA polymerase</keyword>
<organism evidence="2 3">
    <name type="scientific">Lasius niger</name>
    <name type="common">Black garden ant</name>
    <dbReference type="NCBI Taxonomy" id="67767"/>
    <lineage>
        <taxon>Eukaryota</taxon>
        <taxon>Metazoa</taxon>
        <taxon>Ecdysozoa</taxon>
        <taxon>Arthropoda</taxon>
        <taxon>Hexapoda</taxon>
        <taxon>Insecta</taxon>
        <taxon>Pterygota</taxon>
        <taxon>Neoptera</taxon>
        <taxon>Endopterygota</taxon>
        <taxon>Hymenoptera</taxon>
        <taxon>Apocrita</taxon>
        <taxon>Aculeata</taxon>
        <taxon>Formicoidea</taxon>
        <taxon>Formicidae</taxon>
        <taxon>Formicinae</taxon>
        <taxon>Lasius</taxon>
        <taxon>Lasius</taxon>
    </lineage>
</organism>
<dbReference type="Gene3D" id="3.40.1440.10">
    <property type="entry name" value="GIY-YIG endonuclease"/>
    <property type="match status" value="1"/>
</dbReference>
<dbReference type="AlphaFoldDB" id="A0A0J7JTE5"/>
<accession>A0A0J7JTE5</accession>
<dbReference type="InterPro" id="IPR035901">
    <property type="entry name" value="GIY-YIG_endonuc_sf"/>
</dbReference>
<dbReference type="GO" id="GO:0003964">
    <property type="term" value="F:RNA-directed DNA polymerase activity"/>
    <property type="evidence" value="ECO:0007669"/>
    <property type="project" value="UniProtKB-KW"/>
</dbReference>